<reference evidence="2 3" key="1">
    <citation type="submission" date="2017-02" db="EMBL/GenBank/DDBJ databases">
        <title>Natronthermophilus aegyptiacus gen. nov.,sp. nov., an aerobic, extremely halophilic alkalithermophilic archaeon isolated from the athalassohaline Wadi An Natrun, Egypt.</title>
        <authorList>
            <person name="Zhao B."/>
        </authorList>
    </citation>
    <scope>NUCLEOTIDE SEQUENCE [LARGE SCALE GENOMIC DNA]</scope>
    <source>
        <strain evidence="2 3">CGMCC 1.3597</strain>
    </source>
</reference>
<evidence type="ECO:0000313" key="3">
    <source>
        <dbReference type="Proteomes" id="UP000196084"/>
    </source>
</evidence>
<dbReference type="PANTHER" id="PTHR43685:SF2">
    <property type="entry name" value="GLYCOSYLTRANSFERASE 2-LIKE DOMAIN-CONTAINING PROTEIN"/>
    <property type="match status" value="1"/>
</dbReference>
<dbReference type="RefSeq" id="WP_087715497.1">
    <property type="nucleotide sequence ID" value="NZ_MWPH01000004.1"/>
</dbReference>
<accession>A0A202E4I5</accession>
<evidence type="ECO:0000313" key="2">
    <source>
        <dbReference type="EMBL" id="OVE83141.1"/>
    </source>
</evidence>
<dbReference type="Pfam" id="PF00535">
    <property type="entry name" value="Glycos_transf_2"/>
    <property type="match status" value="1"/>
</dbReference>
<feature type="domain" description="Glycosyltransferase 2-like" evidence="1">
    <location>
        <begin position="12"/>
        <end position="138"/>
    </location>
</feature>
<dbReference type="OrthoDB" id="46222at2157"/>
<dbReference type="InterPro" id="IPR050834">
    <property type="entry name" value="Glycosyltransf_2"/>
</dbReference>
<dbReference type="InterPro" id="IPR001173">
    <property type="entry name" value="Glyco_trans_2-like"/>
</dbReference>
<proteinExistence type="predicted"/>
<dbReference type="SUPFAM" id="SSF53448">
    <property type="entry name" value="Nucleotide-diphospho-sugar transferases"/>
    <property type="match status" value="1"/>
</dbReference>
<name>A0A202E4I5_9EURY</name>
<dbReference type="Proteomes" id="UP000196084">
    <property type="component" value="Unassembled WGS sequence"/>
</dbReference>
<gene>
    <name evidence="2" type="ORF">B2G88_17170</name>
</gene>
<sequence>MTQNQSESPFVSVIVPVYNAPEDIRNCLGSLVEQTYPDKRWELLVVDNDSTDRTPEVVKEYDEAKLLRELEIQGSYAARNKGMKNADGEIIAFIDSDCTPEPDWLEQGVKGLSCKSADLGGGKVRFTYSSTHSAAEMYDSMVNMQIEQNIKERSVAKTANLFVRKEVFEAIGMFPSGVKSGGDVAWTKKATDEGHQLIYLESAIVSHPARSFRPLLRKQCRVGKGKYDSGTNSGIQYFLRQLLPPKPTTFRATLNEKLSAEHLSRKSVVEIYFVGWVCKIATATGWLFSNIRS</sequence>
<dbReference type="PANTHER" id="PTHR43685">
    <property type="entry name" value="GLYCOSYLTRANSFERASE"/>
    <property type="match status" value="1"/>
</dbReference>
<dbReference type="AlphaFoldDB" id="A0A202E4I5"/>
<comment type="caution">
    <text evidence="2">The sequence shown here is derived from an EMBL/GenBank/DDBJ whole genome shotgun (WGS) entry which is preliminary data.</text>
</comment>
<dbReference type="InterPro" id="IPR029044">
    <property type="entry name" value="Nucleotide-diphossugar_trans"/>
</dbReference>
<organism evidence="2 3">
    <name type="scientific">Natronolimnobius baerhuensis</name>
    <dbReference type="NCBI Taxonomy" id="253108"/>
    <lineage>
        <taxon>Archaea</taxon>
        <taxon>Methanobacteriati</taxon>
        <taxon>Methanobacteriota</taxon>
        <taxon>Stenosarchaea group</taxon>
        <taxon>Halobacteria</taxon>
        <taxon>Halobacteriales</taxon>
        <taxon>Natrialbaceae</taxon>
        <taxon>Natronolimnobius</taxon>
    </lineage>
</organism>
<dbReference type="EMBL" id="MWPH01000004">
    <property type="protein sequence ID" value="OVE83141.1"/>
    <property type="molecule type" value="Genomic_DNA"/>
</dbReference>
<protein>
    <recommendedName>
        <fullName evidence="1">Glycosyltransferase 2-like domain-containing protein</fullName>
    </recommendedName>
</protein>
<dbReference type="Gene3D" id="3.90.550.10">
    <property type="entry name" value="Spore Coat Polysaccharide Biosynthesis Protein SpsA, Chain A"/>
    <property type="match status" value="1"/>
</dbReference>
<keyword evidence="3" id="KW-1185">Reference proteome</keyword>
<evidence type="ECO:0000259" key="1">
    <source>
        <dbReference type="Pfam" id="PF00535"/>
    </source>
</evidence>